<dbReference type="InterPro" id="IPR008249">
    <property type="entry name" value="UPF0231"/>
</dbReference>
<dbReference type="EMBL" id="CP009706">
    <property type="protein sequence ID" value="AIU74106.1"/>
    <property type="molecule type" value="Genomic_DNA"/>
</dbReference>
<dbReference type="GeneID" id="56893202"/>
<organism evidence="3 4">
    <name type="scientific">Hafnia alvei FB1</name>
    <dbReference type="NCBI Taxonomy" id="1453496"/>
    <lineage>
        <taxon>Bacteria</taxon>
        <taxon>Pseudomonadati</taxon>
        <taxon>Pseudomonadota</taxon>
        <taxon>Gammaproteobacteria</taxon>
        <taxon>Enterobacterales</taxon>
        <taxon>Hafniaceae</taxon>
        <taxon>Hafnia</taxon>
    </lineage>
</organism>
<dbReference type="PATRIC" id="fig|1453496.5.peg.3711"/>
<dbReference type="HOGENOM" id="CLU_139226_0_0_6"/>
<dbReference type="PIRSF" id="PIRSF006287">
    <property type="entry name" value="UCP006287"/>
    <property type="match status" value="1"/>
</dbReference>
<evidence type="ECO:0000256" key="2">
    <source>
        <dbReference type="HAMAP-Rule" id="MF_01053"/>
    </source>
</evidence>
<accession>A0A097R5V2</accession>
<dbReference type="Proteomes" id="UP000029986">
    <property type="component" value="Chromosome"/>
</dbReference>
<dbReference type="RefSeq" id="WP_025800332.1">
    <property type="nucleotide sequence ID" value="NZ_CP009706.1"/>
</dbReference>
<gene>
    <name evidence="3" type="ORF">AT03_18035</name>
</gene>
<dbReference type="KEGG" id="hav:AT03_18035"/>
<sequence length="121" mass="13857">MDYEFRHDVTGQVVAVFSMGHEVVGHWLNEEVKGDLALLTQVEQAAAEVKGSERQWQLTGHEYTLWLDGEEVMVRANQMAVEGDEMEEGMSYYDEESLSFCGLEDFLLALEKYRAFIVSTR</sequence>
<keyword evidence="4" id="KW-1185">Reference proteome</keyword>
<dbReference type="OrthoDB" id="5739292at2"/>
<dbReference type="NCBIfam" id="NF003574">
    <property type="entry name" value="PRK05248.1-1"/>
    <property type="match status" value="1"/>
</dbReference>
<name>A0A097R5V2_HAFAL</name>
<dbReference type="HAMAP" id="MF_01053">
    <property type="entry name" value="UPF0231"/>
    <property type="match status" value="1"/>
</dbReference>
<evidence type="ECO:0000313" key="4">
    <source>
        <dbReference type="Proteomes" id="UP000029986"/>
    </source>
</evidence>
<dbReference type="NCBIfam" id="NF003576">
    <property type="entry name" value="PRK05248.1-3"/>
    <property type="match status" value="1"/>
</dbReference>
<comment type="similarity">
    <text evidence="1 2">Belongs to the UPF0231 family.</text>
</comment>
<evidence type="ECO:0000256" key="1">
    <source>
        <dbReference type="ARBA" id="ARBA00005367"/>
    </source>
</evidence>
<dbReference type="Pfam" id="PF06062">
    <property type="entry name" value="UPF0231"/>
    <property type="match status" value="1"/>
</dbReference>
<evidence type="ECO:0000313" key="3">
    <source>
        <dbReference type="EMBL" id="AIU74106.1"/>
    </source>
</evidence>
<protein>
    <recommendedName>
        <fullName evidence="2">UPF0231 protein AT03_18035</fullName>
    </recommendedName>
</protein>
<proteinExistence type="inferred from homology"/>
<dbReference type="eggNOG" id="COG3112">
    <property type="taxonomic scope" value="Bacteria"/>
</dbReference>
<reference evidence="3 4" key="1">
    <citation type="journal article" date="2014" name="Gut Pathog.">
        <title>Gene clusters of Hafnia alvei strain FB1 important in survival and pathogenesis: a draft genome perspective.</title>
        <authorList>
            <person name="Tan J.Y."/>
            <person name="Yin W.F."/>
            <person name="Chan K.G."/>
        </authorList>
    </citation>
    <scope>NUCLEOTIDE SEQUENCE [LARGE SCALE GENOMIC DNA]</scope>
    <source>
        <strain evidence="3 4">FB1</strain>
    </source>
</reference>
<dbReference type="AlphaFoldDB" id="A0A097R5V2"/>